<keyword evidence="1" id="KW-0472">Membrane</keyword>
<evidence type="ECO:0000256" key="1">
    <source>
        <dbReference type="SAM" id="Phobius"/>
    </source>
</evidence>
<keyword evidence="1" id="KW-0812">Transmembrane</keyword>
<feature type="transmembrane region" description="Helical" evidence="1">
    <location>
        <begin position="33"/>
        <end position="59"/>
    </location>
</feature>
<evidence type="ECO:0000313" key="3">
    <source>
        <dbReference type="Proteomes" id="UP000254134"/>
    </source>
</evidence>
<name>A0A7M2YYM2_9ACTN</name>
<feature type="transmembrane region" description="Helical" evidence="1">
    <location>
        <begin position="7"/>
        <end position="27"/>
    </location>
</feature>
<gene>
    <name evidence="2" type="ORF">Gocc_1053</name>
</gene>
<reference evidence="2 3" key="1">
    <citation type="submission" date="2018-07" db="EMBL/GenBank/DDBJ databases">
        <title>High-quality-draft genome sequence of Gaiella occulta.</title>
        <authorList>
            <person name="Severino R."/>
            <person name="Froufe H.J.C."/>
            <person name="Rainey F.A."/>
            <person name="Barroso C."/>
            <person name="Albuquerque L."/>
            <person name="Lobo-Da-Cunha A."/>
            <person name="Da Costa M.S."/>
            <person name="Egas C."/>
        </authorList>
    </citation>
    <scope>NUCLEOTIDE SEQUENCE [LARGE SCALE GENOMIC DNA]</scope>
    <source>
        <strain evidence="2 3">F2-233</strain>
    </source>
</reference>
<feature type="transmembrane region" description="Helical" evidence="1">
    <location>
        <begin position="71"/>
        <end position="90"/>
    </location>
</feature>
<organism evidence="2 3">
    <name type="scientific">Gaiella occulta</name>
    <dbReference type="NCBI Taxonomy" id="1002870"/>
    <lineage>
        <taxon>Bacteria</taxon>
        <taxon>Bacillati</taxon>
        <taxon>Actinomycetota</taxon>
        <taxon>Thermoleophilia</taxon>
        <taxon>Gaiellales</taxon>
        <taxon>Gaiellaceae</taxon>
        <taxon>Gaiella</taxon>
    </lineage>
</organism>
<dbReference type="EMBL" id="QQZY01000002">
    <property type="protein sequence ID" value="RDI75255.1"/>
    <property type="molecule type" value="Genomic_DNA"/>
</dbReference>
<dbReference type="Proteomes" id="UP000254134">
    <property type="component" value="Unassembled WGS sequence"/>
</dbReference>
<feature type="transmembrane region" description="Helical" evidence="1">
    <location>
        <begin position="96"/>
        <end position="115"/>
    </location>
</feature>
<reference evidence="3" key="2">
    <citation type="journal article" date="2019" name="MicrobiologyOpen">
        <title>High-quality draft genome sequence of Gaiella occulta isolated from a 150 meter deep mineral water borehole and comparison with the genome sequences of other deep-branching lineages of the phylum Actinobacteria.</title>
        <authorList>
            <person name="Severino R."/>
            <person name="Froufe H.J.C."/>
            <person name="Barroso C."/>
            <person name="Albuquerque L."/>
            <person name="Lobo-da-Cunha A."/>
            <person name="da Costa M.S."/>
            <person name="Egas C."/>
        </authorList>
    </citation>
    <scope>NUCLEOTIDE SEQUENCE [LARGE SCALE GENOMIC DNA]</scope>
    <source>
        <strain evidence="3">F2-233</strain>
    </source>
</reference>
<accession>A0A7M2YYM2</accession>
<comment type="caution">
    <text evidence="2">The sequence shown here is derived from an EMBL/GenBank/DDBJ whole genome shotgun (WGS) entry which is preliminary data.</text>
</comment>
<evidence type="ECO:0000313" key="2">
    <source>
        <dbReference type="EMBL" id="RDI75255.1"/>
    </source>
</evidence>
<keyword evidence="3" id="KW-1185">Reference proteome</keyword>
<sequence length="118" mass="12381">MVEAHRYVAVAVIAACLLAALVGFAAYRRGRDVSGAAIHLLALPQTLLIAQAALGLLLLSGSYRAADKLHYLYGAVALGVVLSPWFYAPADARRRLLWFSVSALVAAALGVRGTMTGS</sequence>
<keyword evidence="1" id="KW-1133">Transmembrane helix</keyword>
<dbReference type="AlphaFoldDB" id="A0A7M2YYM2"/>
<protein>
    <submittedName>
        <fullName evidence="2">Uncharacterized protein</fullName>
    </submittedName>
</protein>
<proteinExistence type="predicted"/>
<dbReference type="RefSeq" id="WP_114795476.1">
    <property type="nucleotide sequence ID" value="NZ_QQZY01000002.1"/>
</dbReference>